<gene>
    <name evidence="10" type="primary">Il17rc_0</name>
    <name evidence="10" type="ORF">N1851_003864</name>
</gene>
<evidence type="ECO:0000256" key="5">
    <source>
        <dbReference type="ARBA" id="ARBA00023136"/>
    </source>
</evidence>
<comment type="caution">
    <text evidence="10">The sequence shown here is derived from an EMBL/GenBank/DDBJ whole genome shotgun (WGS) entry which is preliminary data.</text>
</comment>
<keyword evidence="3" id="KW-0732">Signal</keyword>
<dbReference type="InterPro" id="IPR013568">
    <property type="entry name" value="SEFIR_dom"/>
</dbReference>
<evidence type="ECO:0000313" key="10">
    <source>
        <dbReference type="EMBL" id="KAK0154043.1"/>
    </source>
</evidence>
<feature type="compositionally biased region" description="Basic and acidic residues" evidence="8">
    <location>
        <begin position="458"/>
        <end position="474"/>
    </location>
</feature>
<keyword evidence="7" id="KW-0325">Glycoprotein</keyword>
<evidence type="ECO:0000256" key="2">
    <source>
        <dbReference type="ARBA" id="ARBA00022692"/>
    </source>
</evidence>
<proteinExistence type="predicted"/>
<evidence type="ECO:0000259" key="9">
    <source>
        <dbReference type="Pfam" id="PF08357"/>
    </source>
</evidence>
<dbReference type="PANTHER" id="PTHR15583">
    <property type="entry name" value="INTERLEUKIN-17 RECEPTOR"/>
    <property type="match status" value="1"/>
</dbReference>
<name>A0AA47N7U4_MERPO</name>
<comment type="subcellular location">
    <subcellularLocation>
        <location evidence="1">Membrane</location>
        <topology evidence="1">Single-pass type I membrane protein</topology>
    </subcellularLocation>
</comment>
<evidence type="ECO:0000256" key="4">
    <source>
        <dbReference type="ARBA" id="ARBA00022989"/>
    </source>
</evidence>
<evidence type="ECO:0000256" key="1">
    <source>
        <dbReference type="ARBA" id="ARBA00004479"/>
    </source>
</evidence>
<evidence type="ECO:0000256" key="7">
    <source>
        <dbReference type="ARBA" id="ARBA00023180"/>
    </source>
</evidence>
<evidence type="ECO:0000256" key="6">
    <source>
        <dbReference type="ARBA" id="ARBA00023170"/>
    </source>
</evidence>
<keyword evidence="2" id="KW-0812">Transmembrane</keyword>
<dbReference type="GO" id="GO:0030368">
    <property type="term" value="F:interleukin-17 receptor activity"/>
    <property type="evidence" value="ECO:0007669"/>
    <property type="project" value="InterPro"/>
</dbReference>
<keyword evidence="4" id="KW-1133">Transmembrane helix</keyword>
<dbReference type="AlphaFoldDB" id="A0AA47N7U4"/>
<dbReference type="PANTHER" id="PTHR15583:SF12">
    <property type="entry name" value="INTERLEUKIN-17 RECEPTOR C"/>
    <property type="match status" value="1"/>
</dbReference>
<keyword evidence="11" id="KW-1185">Reference proteome</keyword>
<feature type="region of interest" description="Disordered" evidence="8">
    <location>
        <begin position="451"/>
        <end position="483"/>
    </location>
</feature>
<reference evidence="10" key="1">
    <citation type="journal article" date="2023" name="Front. Mar. Sci.">
        <title>A new Merluccius polli reference genome to investigate the effects of global change in West African waters.</title>
        <authorList>
            <person name="Mateo J.L."/>
            <person name="Blanco-Fernandez C."/>
            <person name="Garcia-Vazquez E."/>
            <person name="Machado-Schiaffino G."/>
        </authorList>
    </citation>
    <scope>NUCLEOTIDE SEQUENCE</scope>
    <source>
        <strain evidence="10">C29</strain>
        <tissue evidence="10">Fin</tissue>
    </source>
</reference>
<sequence length="483" mass="53510">MLVYVFLRGGQFATALLPQQILGELEGGLSNCSVSDDLPMDPPFEDEEDVVDVQGVQARAQLCCRNRQECKLCLAVELWIHVHPQLDLSDGGGGRTNAQTVPRIKTIIDQERSRLELQVGDSTKSLHAVVCLQYERNGSCQVCRPIQPQSLISLGREALIQRNEWKNLSVSLALVERNKALLLWNLSAPCRLDAQVWPCHRGEAVSHHGCKEITGLRKRLPDGSWRQNNKGHWEIPGAFEDFDLLFPCVMVKVNRMEYELGPFCITNAVRGYVVVLSPPDSEEEGVCELVCGLGSFLLEQGLGVSVDQWSHAELCSLGPLPWLYAQLLRVEQLGGGKVVLVLTCGARQKAQEWTRLYGRSQQARTEDRGQGPPPIMTSSFPYADVFSASLSCVAGDRQLGRAGERFLLVDFESCPVQLACRDRHLPDLLEGLSLFRLPSQNQAMLSEILRGGNSQRQTAEDKGAARYIKVKEKTSSPGPETVP</sequence>
<dbReference type="EMBL" id="JAOPHQ010000588">
    <property type="protein sequence ID" value="KAK0154043.1"/>
    <property type="molecule type" value="Genomic_DNA"/>
</dbReference>
<evidence type="ECO:0000256" key="3">
    <source>
        <dbReference type="ARBA" id="ARBA00022729"/>
    </source>
</evidence>
<dbReference type="GO" id="GO:0016020">
    <property type="term" value="C:membrane"/>
    <property type="evidence" value="ECO:0007669"/>
    <property type="project" value="UniProtKB-SubCell"/>
</dbReference>
<organism evidence="10 11">
    <name type="scientific">Merluccius polli</name>
    <name type="common">Benguela hake</name>
    <name type="synonym">Merluccius cadenati</name>
    <dbReference type="NCBI Taxonomy" id="89951"/>
    <lineage>
        <taxon>Eukaryota</taxon>
        <taxon>Metazoa</taxon>
        <taxon>Chordata</taxon>
        <taxon>Craniata</taxon>
        <taxon>Vertebrata</taxon>
        <taxon>Euteleostomi</taxon>
        <taxon>Actinopterygii</taxon>
        <taxon>Neopterygii</taxon>
        <taxon>Teleostei</taxon>
        <taxon>Neoteleostei</taxon>
        <taxon>Acanthomorphata</taxon>
        <taxon>Zeiogadaria</taxon>
        <taxon>Gadariae</taxon>
        <taxon>Gadiformes</taxon>
        <taxon>Gadoidei</taxon>
        <taxon>Merlucciidae</taxon>
        <taxon>Merluccius</taxon>
    </lineage>
</organism>
<dbReference type="Gene3D" id="3.40.50.11530">
    <property type="match status" value="1"/>
</dbReference>
<keyword evidence="5" id="KW-0472">Membrane</keyword>
<dbReference type="Pfam" id="PF08357">
    <property type="entry name" value="SEFIR"/>
    <property type="match status" value="1"/>
</dbReference>
<feature type="domain" description="SEFIR" evidence="9">
    <location>
        <begin position="282"/>
        <end position="447"/>
    </location>
</feature>
<accession>A0AA47N7U4</accession>
<dbReference type="InterPro" id="IPR039465">
    <property type="entry name" value="IL-17_rcpt-like"/>
</dbReference>
<evidence type="ECO:0000313" key="11">
    <source>
        <dbReference type="Proteomes" id="UP001174136"/>
    </source>
</evidence>
<dbReference type="Proteomes" id="UP001174136">
    <property type="component" value="Unassembled WGS sequence"/>
</dbReference>
<protein>
    <submittedName>
        <fullName evidence="10">Interleukin-17 receptor C</fullName>
    </submittedName>
</protein>
<evidence type="ECO:0000256" key="8">
    <source>
        <dbReference type="SAM" id="MobiDB-lite"/>
    </source>
</evidence>
<keyword evidence="6 10" id="KW-0675">Receptor</keyword>